<name>A0AAW3VAU7_9BURK</name>
<feature type="compositionally biased region" description="Low complexity" evidence="1">
    <location>
        <begin position="222"/>
        <end position="231"/>
    </location>
</feature>
<evidence type="ECO:0000256" key="2">
    <source>
        <dbReference type="SAM" id="Phobius"/>
    </source>
</evidence>
<proteinExistence type="predicted"/>
<feature type="region of interest" description="Disordered" evidence="1">
    <location>
        <begin position="212"/>
        <end position="243"/>
    </location>
</feature>
<comment type="caution">
    <text evidence="3">The sequence shown here is derived from an EMBL/GenBank/DDBJ whole genome shotgun (WGS) entry which is preliminary data.</text>
</comment>
<keyword evidence="2" id="KW-0472">Membrane</keyword>
<dbReference type="AlphaFoldDB" id="A0AAW3VAU7"/>
<feature type="transmembrane region" description="Helical" evidence="2">
    <location>
        <begin position="52"/>
        <end position="75"/>
    </location>
</feature>
<reference evidence="3 4" key="1">
    <citation type="submission" date="2020-08" db="EMBL/GenBank/DDBJ databases">
        <title>Genomic Encyclopedia of Type Strains, Phase IV (KMG-V): Genome sequencing to study the core and pangenomes of soil and plant-associated prokaryotes.</title>
        <authorList>
            <person name="Whitman W."/>
        </authorList>
    </citation>
    <scope>NUCLEOTIDE SEQUENCE [LARGE SCALE GENOMIC DNA]</scope>
    <source>
        <strain evidence="3 4">SEMIA 4013</strain>
    </source>
</reference>
<gene>
    <name evidence="3" type="ORF">GGD69_007581</name>
</gene>
<sequence>MMRALRRPALDAAGPNMQASRRGARFAQLWLGGFNLLPYRQRNTRLAYRRRLLEGAAAAFAGLAAVLALIGWQAFERARLVAQRASTDQALAQLAAPLAEHARLLREQDEQRKGVARAVSLSEPLTHLRDLLDALSFEPGDGVVLQQLRQREHETELLATSRGHIASAEWLKRLSAIRGVQGAEVNDLHRSTPRAGAVAAGGVSGPIEFGAHLRWGSPPTKTTQQAGTAAQRPMKSEQSRGAK</sequence>
<feature type="compositionally biased region" description="Basic and acidic residues" evidence="1">
    <location>
        <begin position="234"/>
        <end position="243"/>
    </location>
</feature>
<dbReference type="Proteomes" id="UP000518681">
    <property type="component" value="Unassembled WGS sequence"/>
</dbReference>
<dbReference type="RefSeq" id="WP_375791944.1">
    <property type="nucleotide sequence ID" value="NZ_JACIII010000020.1"/>
</dbReference>
<keyword evidence="2" id="KW-1133">Transmembrane helix</keyword>
<dbReference type="EMBL" id="JACIIK010000019">
    <property type="protein sequence ID" value="MBB6206680.1"/>
    <property type="molecule type" value="Genomic_DNA"/>
</dbReference>
<organism evidence="3 4">
    <name type="scientific">Paraburkholderia fungorum</name>
    <dbReference type="NCBI Taxonomy" id="134537"/>
    <lineage>
        <taxon>Bacteria</taxon>
        <taxon>Pseudomonadati</taxon>
        <taxon>Pseudomonadota</taxon>
        <taxon>Betaproteobacteria</taxon>
        <taxon>Burkholderiales</taxon>
        <taxon>Burkholderiaceae</taxon>
        <taxon>Paraburkholderia</taxon>
    </lineage>
</organism>
<evidence type="ECO:0000256" key="1">
    <source>
        <dbReference type="SAM" id="MobiDB-lite"/>
    </source>
</evidence>
<evidence type="ECO:0000313" key="3">
    <source>
        <dbReference type="EMBL" id="MBB6206680.1"/>
    </source>
</evidence>
<keyword evidence="2" id="KW-0812">Transmembrane</keyword>
<protein>
    <submittedName>
        <fullName evidence="3">Type IV pilus assembly protein PilN</fullName>
    </submittedName>
</protein>
<evidence type="ECO:0000313" key="4">
    <source>
        <dbReference type="Proteomes" id="UP000518681"/>
    </source>
</evidence>
<accession>A0AAW3VAU7</accession>